<accession>A0A1N6FIR2</accession>
<name>A0A1N6FIR2_9FLAO</name>
<evidence type="ECO:0008006" key="3">
    <source>
        <dbReference type="Google" id="ProtNLM"/>
    </source>
</evidence>
<keyword evidence="2" id="KW-1185">Reference proteome</keyword>
<dbReference type="AlphaFoldDB" id="A0A1N6FIR2"/>
<organism evidence="1 2">
    <name type="scientific">Chryseobacterium scophthalmum</name>
    <dbReference type="NCBI Taxonomy" id="59733"/>
    <lineage>
        <taxon>Bacteria</taxon>
        <taxon>Pseudomonadati</taxon>
        <taxon>Bacteroidota</taxon>
        <taxon>Flavobacteriia</taxon>
        <taxon>Flavobacteriales</taxon>
        <taxon>Weeksellaceae</taxon>
        <taxon>Chryseobacterium group</taxon>
        <taxon>Chryseobacterium</taxon>
    </lineage>
</organism>
<reference evidence="2" key="1">
    <citation type="submission" date="2016-12" db="EMBL/GenBank/DDBJ databases">
        <authorList>
            <person name="Varghese N."/>
            <person name="Submissions S."/>
        </authorList>
    </citation>
    <scope>NUCLEOTIDE SEQUENCE [LARGE SCALE GENOMIC DNA]</scope>
    <source>
        <strain evidence="2">DSM 16779</strain>
    </source>
</reference>
<sequence length="358" mass="42058">MILIATKKSFFSISLYLYPYFCKLKFHVKIMKIFRIAALSCLLVLSLNSCKKEQETDWKVEIKNPAEKVEVTDISKEFYDVNIPLDQFKAKFPWFQGTVSDADFAKNRTNPDEVKIYKEAISKIDQTKLQKELQDLFSHIKYYFPEFKTPKVYLFSSTLQMIQDPIFFDDKTNFLFIDVSGFMGNNNPNYKGLEGYFQKSMNPNNIVPKVSRIFAEQVVPFSPDHQKFIDLLVYNGKIMLLQEAFLPETPDYLKMDYDKKQYDWSVANEANIYNYFVENNLIFGDDHRLVDRFINPGPFSKFYTEIDNESSPMVGVYIGWQICKEYLKKNPETKLVDFLKMDATEVFNKAGYKPKLEE</sequence>
<evidence type="ECO:0000313" key="2">
    <source>
        <dbReference type="Proteomes" id="UP000184782"/>
    </source>
</evidence>
<dbReference type="EMBL" id="FSRQ01000001">
    <property type="protein sequence ID" value="SIN95181.1"/>
    <property type="molecule type" value="Genomic_DNA"/>
</dbReference>
<evidence type="ECO:0000313" key="1">
    <source>
        <dbReference type="EMBL" id="SIN95181.1"/>
    </source>
</evidence>
<proteinExistence type="predicted"/>
<dbReference type="Proteomes" id="UP000184782">
    <property type="component" value="Unassembled WGS sequence"/>
</dbReference>
<protein>
    <recommendedName>
        <fullName evidence="3">Gliding motility-associated lipoprotein GldB</fullName>
    </recommendedName>
</protein>
<dbReference type="InterPro" id="IPR019853">
    <property type="entry name" value="GldB-like"/>
</dbReference>
<dbReference type="Pfam" id="PF25594">
    <property type="entry name" value="GldB_lipo"/>
    <property type="match status" value="1"/>
</dbReference>
<dbReference type="STRING" id="59733.SAMN05421769_1340"/>
<gene>
    <name evidence="1" type="ORF">SAMN05421769_1340</name>
</gene>